<evidence type="ECO:0000256" key="1">
    <source>
        <dbReference type="ARBA" id="ARBA00004651"/>
    </source>
</evidence>
<feature type="domain" description="EamA" evidence="8">
    <location>
        <begin position="12"/>
        <end position="146"/>
    </location>
</feature>
<comment type="subcellular location">
    <subcellularLocation>
        <location evidence="1">Cell membrane</location>
        <topology evidence="1">Multi-pass membrane protein</topology>
    </subcellularLocation>
</comment>
<feature type="transmembrane region" description="Helical" evidence="7">
    <location>
        <begin position="246"/>
        <end position="270"/>
    </location>
</feature>
<feature type="transmembrane region" description="Helical" evidence="7">
    <location>
        <begin position="158"/>
        <end position="179"/>
    </location>
</feature>
<sequence length="304" mass="32551">MFSHHAFRRDFLLIVCASVSWGTIGIANLALYASSTTNALSLTFLRLALATPLLFLTCWLRLGRQIFAIKRHDLAVMMGMGSMMAISQACYIAAIPTAGVSISTLIAICIVPVIIALFSALVTRERLTPLTFFALAGAVGGTILLVAARPHVNEGNVAFIGVFLAFLSACAYAGFILCGRQLTGSYHPLQVNFVAFGTGALLLFLCTSFTGLALTYSIQGWLILLYIGWVPGALGYALFQAGMRSLSATVASIVTMCEPLTATLLSWILFREQLGLFGLLGACCLLGAMLVILLAPQKHLKKEF</sequence>
<name>A0A8J3ILK3_9CHLR</name>
<evidence type="ECO:0000256" key="2">
    <source>
        <dbReference type="ARBA" id="ARBA00007362"/>
    </source>
</evidence>
<dbReference type="EMBL" id="BNJK01000001">
    <property type="protein sequence ID" value="GHO91761.1"/>
    <property type="molecule type" value="Genomic_DNA"/>
</dbReference>
<evidence type="ECO:0000313" key="10">
    <source>
        <dbReference type="Proteomes" id="UP000597444"/>
    </source>
</evidence>
<keyword evidence="6 7" id="KW-0472">Membrane</keyword>
<evidence type="ECO:0000256" key="5">
    <source>
        <dbReference type="ARBA" id="ARBA00022989"/>
    </source>
</evidence>
<evidence type="ECO:0000256" key="3">
    <source>
        <dbReference type="ARBA" id="ARBA00022475"/>
    </source>
</evidence>
<organism evidence="9 10">
    <name type="scientific">Reticulibacter mediterranei</name>
    <dbReference type="NCBI Taxonomy" id="2778369"/>
    <lineage>
        <taxon>Bacteria</taxon>
        <taxon>Bacillati</taxon>
        <taxon>Chloroflexota</taxon>
        <taxon>Ktedonobacteria</taxon>
        <taxon>Ktedonobacterales</taxon>
        <taxon>Reticulibacteraceae</taxon>
        <taxon>Reticulibacter</taxon>
    </lineage>
</organism>
<reference evidence="9" key="1">
    <citation type="submission" date="2020-10" db="EMBL/GenBank/DDBJ databases">
        <title>Taxonomic study of unclassified bacteria belonging to the class Ktedonobacteria.</title>
        <authorList>
            <person name="Yabe S."/>
            <person name="Wang C.M."/>
            <person name="Zheng Y."/>
            <person name="Sakai Y."/>
            <person name="Cavaletti L."/>
            <person name="Monciardini P."/>
            <person name="Donadio S."/>
        </authorList>
    </citation>
    <scope>NUCLEOTIDE SEQUENCE</scope>
    <source>
        <strain evidence="9">ID150040</strain>
    </source>
</reference>
<evidence type="ECO:0000256" key="7">
    <source>
        <dbReference type="SAM" id="Phobius"/>
    </source>
</evidence>
<evidence type="ECO:0000259" key="8">
    <source>
        <dbReference type="Pfam" id="PF00892"/>
    </source>
</evidence>
<comment type="caution">
    <text evidence="9">The sequence shown here is derived from an EMBL/GenBank/DDBJ whole genome shotgun (WGS) entry which is preliminary data.</text>
</comment>
<gene>
    <name evidence="9" type="ORF">KSF_018090</name>
</gene>
<dbReference type="InterPro" id="IPR037185">
    <property type="entry name" value="EmrE-like"/>
</dbReference>
<feature type="transmembrane region" description="Helical" evidence="7">
    <location>
        <begin position="130"/>
        <end position="152"/>
    </location>
</feature>
<comment type="similarity">
    <text evidence="2">Belongs to the EamA transporter family.</text>
</comment>
<dbReference type="Pfam" id="PF00892">
    <property type="entry name" value="EamA"/>
    <property type="match status" value="2"/>
</dbReference>
<evidence type="ECO:0000256" key="6">
    <source>
        <dbReference type="ARBA" id="ARBA00023136"/>
    </source>
</evidence>
<dbReference type="GO" id="GO:0005886">
    <property type="term" value="C:plasma membrane"/>
    <property type="evidence" value="ECO:0007669"/>
    <property type="project" value="UniProtKB-SubCell"/>
</dbReference>
<dbReference type="PANTHER" id="PTHR42920">
    <property type="entry name" value="OS03G0707200 PROTEIN-RELATED"/>
    <property type="match status" value="1"/>
</dbReference>
<keyword evidence="3" id="KW-1003">Cell membrane</keyword>
<accession>A0A8J3ILK3</accession>
<feature type="transmembrane region" description="Helical" evidence="7">
    <location>
        <begin position="12"/>
        <end position="33"/>
    </location>
</feature>
<proteinExistence type="inferred from homology"/>
<keyword evidence="4 7" id="KW-0812">Transmembrane</keyword>
<keyword evidence="5 7" id="KW-1133">Transmembrane helix</keyword>
<dbReference type="PANTHER" id="PTHR42920:SF5">
    <property type="entry name" value="EAMA DOMAIN-CONTAINING PROTEIN"/>
    <property type="match status" value="1"/>
</dbReference>
<dbReference type="AlphaFoldDB" id="A0A8J3ILK3"/>
<dbReference type="Proteomes" id="UP000597444">
    <property type="component" value="Unassembled WGS sequence"/>
</dbReference>
<dbReference type="RefSeq" id="WP_220202635.1">
    <property type="nucleotide sequence ID" value="NZ_BNJK01000001.1"/>
</dbReference>
<evidence type="ECO:0000313" key="9">
    <source>
        <dbReference type="EMBL" id="GHO91761.1"/>
    </source>
</evidence>
<feature type="transmembrane region" description="Helical" evidence="7">
    <location>
        <begin position="100"/>
        <end position="123"/>
    </location>
</feature>
<feature type="domain" description="EamA" evidence="8">
    <location>
        <begin position="160"/>
        <end position="293"/>
    </location>
</feature>
<dbReference type="InterPro" id="IPR000620">
    <property type="entry name" value="EamA_dom"/>
</dbReference>
<feature type="transmembrane region" description="Helical" evidence="7">
    <location>
        <begin position="39"/>
        <end position="62"/>
    </location>
</feature>
<dbReference type="InterPro" id="IPR051258">
    <property type="entry name" value="Diverse_Substrate_Transporter"/>
</dbReference>
<protein>
    <submittedName>
        <fullName evidence="9">Membrane protein</fullName>
    </submittedName>
</protein>
<keyword evidence="10" id="KW-1185">Reference proteome</keyword>
<feature type="transmembrane region" description="Helical" evidence="7">
    <location>
        <begin position="74"/>
        <end position="94"/>
    </location>
</feature>
<feature type="transmembrane region" description="Helical" evidence="7">
    <location>
        <begin position="276"/>
        <end position="295"/>
    </location>
</feature>
<feature type="transmembrane region" description="Helical" evidence="7">
    <location>
        <begin position="220"/>
        <end position="239"/>
    </location>
</feature>
<dbReference type="SUPFAM" id="SSF103481">
    <property type="entry name" value="Multidrug resistance efflux transporter EmrE"/>
    <property type="match status" value="2"/>
</dbReference>
<evidence type="ECO:0000256" key="4">
    <source>
        <dbReference type="ARBA" id="ARBA00022692"/>
    </source>
</evidence>
<feature type="transmembrane region" description="Helical" evidence="7">
    <location>
        <begin position="191"/>
        <end position="214"/>
    </location>
</feature>